<feature type="domain" description="Enoyl reductase (ER)" evidence="1">
    <location>
        <begin position="7"/>
        <end position="301"/>
    </location>
</feature>
<comment type="caution">
    <text evidence="2">The sequence shown here is derived from an EMBL/GenBank/DDBJ whole genome shotgun (WGS) entry which is preliminary data.</text>
</comment>
<dbReference type="SUPFAM" id="SSF51735">
    <property type="entry name" value="NAD(P)-binding Rossmann-fold domains"/>
    <property type="match status" value="1"/>
</dbReference>
<dbReference type="InterPro" id="IPR013154">
    <property type="entry name" value="ADH-like_N"/>
</dbReference>
<name>A0ABP5HVW4_9ACTN</name>
<dbReference type="Gene3D" id="3.40.50.720">
    <property type="entry name" value="NAD(P)-binding Rossmann-like Domain"/>
    <property type="match status" value="1"/>
</dbReference>
<dbReference type="InterPro" id="IPR036291">
    <property type="entry name" value="NAD(P)-bd_dom_sf"/>
</dbReference>
<dbReference type="Pfam" id="PF08240">
    <property type="entry name" value="ADH_N"/>
    <property type="match status" value="1"/>
</dbReference>
<protein>
    <submittedName>
        <fullName evidence="2">NADP-dependent oxidoreductase</fullName>
    </submittedName>
</protein>
<dbReference type="InterPro" id="IPR052733">
    <property type="entry name" value="Chloroplast_QOR"/>
</dbReference>
<evidence type="ECO:0000313" key="2">
    <source>
        <dbReference type="EMBL" id="GAA2083804.1"/>
    </source>
</evidence>
<dbReference type="SUPFAM" id="SSF50129">
    <property type="entry name" value="GroES-like"/>
    <property type="match status" value="1"/>
</dbReference>
<keyword evidence="3" id="KW-1185">Reference proteome</keyword>
<dbReference type="CDD" id="cd05289">
    <property type="entry name" value="MDR_like_2"/>
    <property type="match status" value="1"/>
</dbReference>
<accession>A0ABP5HVW4</accession>
<dbReference type="PANTHER" id="PTHR44013:SF1">
    <property type="entry name" value="ZINC-TYPE ALCOHOL DEHYDROGENASE-LIKE PROTEIN C16A3.02C"/>
    <property type="match status" value="1"/>
</dbReference>
<dbReference type="SMART" id="SM00829">
    <property type="entry name" value="PKS_ER"/>
    <property type="match status" value="1"/>
</dbReference>
<dbReference type="Gene3D" id="3.90.180.10">
    <property type="entry name" value="Medium-chain alcohol dehydrogenases, catalytic domain"/>
    <property type="match status" value="1"/>
</dbReference>
<dbReference type="Proteomes" id="UP001501480">
    <property type="component" value="Unassembled WGS sequence"/>
</dbReference>
<dbReference type="InterPro" id="IPR011032">
    <property type="entry name" value="GroES-like_sf"/>
</dbReference>
<dbReference type="Pfam" id="PF13602">
    <property type="entry name" value="ADH_zinc_N_2"/>
    <property type="match status" value="1"/>
</dbReference>
<evidence type="ECO:0000313" key="3">
    <source>
        <dbReference type="Proteomes" id="UP001501480"/>
    </source>
</evidence>
<reference evidence="3" key="1">
    <citation type="journal article" date="2019" name="Int. J. Syst. Evol. Microbiol.">
        <title>The Global Catalogue of Microorganisms (GCM) 10K type strain sequencing project: providing services to taxonomists for standard genome sequencing and annotation.</title>
        <authorList>
            <consortium name="The Broad Institute Genomics Platform"/>
            <consortium name="The Broad Institute Genome Sequencing Center for Infectious Disease"/>
            <person name="Wu L."/>
            <person name="Ma J."/>
        </authorList>
    </citation>
    <scope>NUCLEOTIDE SEQUENCE [LARGE SCALE GENOMIC DNA]</scope>
    <source>
        <strain evidence="3">JCM 15749</strain>
    </source>
</reference>
<dbReference type="EMBL" id="BAAAPY010000011">
    <property type="protein sequence ID" value="GAA2083804.1"/>
    <property type="molecule type" value="Genomic_DNA"/>
</dbReference>
<proteinExistence type="predicted"/>
<evidence type="ECO:0000259" key="1">
    <source>
        <dbReference type="SMART" id="SM00829"/>
    </source>
</evidence>
<dbReference type="PANTHER" id="PTHR44013">
    <property type="entry name" value="ZINC-TYPE ALCOHOL DEHYDROGENASE-LIKE PROTEIN C16A3.02C"/>
    <property type="match status" value="1"/>
</dbReference>
<organism evidence="2 3">
    <name type="scientific">Aeromicrobium halocynthiae</name>
    <dbReference type="NCBI Taxonomy" id="560557"/>
    <lineage>
        <taxon>Bacteria</taxon>
        <taxon>Bacillati</taxon>
        <taxon>Actinomycetota</taxon>
        <taxon>Actinomycetes</taxon>
        <taxon>Propionibacteriales</taxon>
        <taxon>Nocardioidaceae</taxon>
        <taxon>Aeromicrobium</taxon>
    </lineage>
</organism>
<gene>
    <name evidence="2" type="ORF">GCM10009821_26270</name>
</gene>
<dbReference type="InterPro" id="IPR020843">
    <property type="entry name" value="ER"/>
</dbReference>
<sequence length="306" mass="32540">MTYADYGDDDVLEMTEQPQPKVGPGELLVRVRAASVNPVDWKLMGGGLDAMMDVRFPVVPDWDVAGVVEAVGVDTPEFSVGDEVVAYNRKDYVHGGTFAEYTCVPVRSAARRSAGTTWEEAASLPLAGLTAFQALERMQVGPEDTVLVHGAGGGVGSFAVQLAARAFRARVIGTASLEQHDRIRDLGAEPVEYGDGLVDAVQSLAPDGVSVVLDLVGGVLEQTLAVLEDDGRHVSIADDAVLEEGGTWLWVRPDADDLGRLVGLVEDGTVRIEVEDTYELEDLPKAFARSRGGHVRGKIAVTVSGD</sequence>